<accession>A0ABR1SCI6</accession>
<organism evidence="2 3">
    <name type="scientific">Apiospora rasikravindrae</name>
    <dbReference type="NCBI Taxonomy" id="990691"/>
    <lineage>
        <taxon>Eukaryota</taxon>
        <taxon>Fungi</taxon>
        <taxon>Dikarya</taxon>
        <taxon>Ascomycota</taxon>
        <taxon>Pezizomycotina</taxon>
        <taxon>Sordariomycetes</taxon>
        <taxon>Xylariomycetidae</taxon>
        <taxon>Amphisphaeriales</taxon>
        <taxon>Apiosporaceae</taxon>
        <taxon>Apiospora</taxon>
    </lineage>
</organism>
<keyword evidence="3" id="KW-1185">Reference proteome</keyword>
<dbReference type="EMBL" id="JAQQWK010000010">
    <property type="protein sequence ID" value="KAK8029544.1"/>
    <property type="molecule type" value="Genomic_DNA"/>
</dbReference>
<keyword evidence="1" id="KW-0472">Membrane</keyword>
<feature type="transmembrane region" description="Helical" evidence="1">
    <location>
        <begin position="240"/>
        <end position="259"/>
    </location>
</feature>
<feature type="transmembrane region" description="Helical" evidence="1">
    <location>
        <begin position="213"/>
        <end position="234"/>
    </location>
</feature>
<feature type="transmembrane region" description="Helical" evidence="1">
    <location>
        <begin position="271"/>
        <end position="297"/>
    </location>
</feature>
<gene>
    <name evidence="2" type="ORF">PG993_010835</name>
</gene>
<keyword evidence="1" id="KW-1133">Transmembrane helix</keyword>
<keyword evidence="1" id="KW-0812">Transmembrane</keyword>
<evidence type="ECO:0000256" key="1">
    <source>
        <dbReference type="SAM" id="Phobius"/>
    </source>
</evidence>
<name>A0ABR1SCI6_9PEZI</name>
<evidence type="ECO:0000313" key="2">
    <source>
        <dbReference type="EMBL" id="KAK8029544.1"/>
    </source>
</evidence>
<comment type="caution">
    <text evidence="2">The sequence shown here is derived from an EMBL/GenBank/DDBJ whole genome shotgun (WGS) entry which is preliminary data.</text>
</comment>
<protein>
    <submittedName>
        <fullName evidence="2">Uncharacterized protein</fullName>
    </submittedName>
</protein>
<dbReference type="Proteomes" id="UP001444661">
    <property type="component" value="Unassembled WGS sequence"/>
</dbReference>
<proteinExistence type="predicted"/>
<evidence type="ECO:0000313" key="3">
    <source>
        <dbReference type="Proteomes" id="UP001444661"/>
    </source>
</evidence>
<sequence length="310" mass="36841">MQLLLPEPRSSLRQEREEWFKRVEKCCEHYLNCLADYKPKIDQLCTASPSPIPDQVQRRRTYPNWWIKAAKAKGERLVKTEEYGQSFQEFREEGRKLVEDVVIFEKKVKDIHAEFASKNDWKIDKEDPLVHGYYELMTRFKWFETDIQHVLRDATRPKYTSAGSDPAVSESPSDTVRESIRYKSNWIYALLTCYKSMRPGDVTSRKREQWWQWFDWFAVMTLLLLPFLLSVLAHPFTNDYIGLMALGYYMWFTKYLLFVHWPERWTVLWPTYYISGLLATGVFFSVCASHALFALALPGLSVYAEEYTRR</sequence>
<reference evidence="2 3" key="1">
    <citation type="submission" date="2023-01" db="EMBL/GenBank/DDBJ databases">
        <title>Analysis of 21 Apiospora genomes using comparative genomics revels a genus with tremendous synthesis potential of carbohydrate active enzymes and secondary metabolites.</title>
        <authorList>
            <person name="Sorensen T."/>
        </authorList>
    </citation>
    <scope>NUCLEOTIDE SEQUENCE [LARGE SCALE GENOMIC DNA]</scope>
    <source>
        <strain evidence="2 3">CBS 33761</strain>
    </source>
</reference>